<dbReference type="InterPro" id="IPR010982">
    <property type="entry name" value="Lambda_DNA-bd_dom_sf"/>
</dbReference>
<keyword evidence="3" id="KW-1185">Reference proteome</keyword>
<dbReference type="InterPro" id="IPR050400">
    <property type="entry name" value="Bact_Cytoskel_RodZ"/>
</dbReference>
<dbReference type="Gene3D" id="1.10.260.40">
    <property type="entry name" value="lambda repressor-like DNA-binding domains"/>
    <property type="match status" value="1"/>
</dbReference>
<protein>
    <submittedName>
        <fullName evidence="2">Helix-turn-helix domain-containing protein</fullName>
    </submittedName>
</protein>
<proteinExistence type="predicted"/>
<gene>
    <name evidence="2" type="ORF">NPA36_00130</name>
</gene>
<dbReference type="EMBL" id="JANHNZ010000001">
    <property type="protein sequence ID" value="MCQ9208973.1"/>
    <property type="molecule type" value="Genomic_DNA"/>
</dbReference>
<dbReference type="Proteomes" id="UP001059480">
    <property type="component" value="Unassembled WGS sequence"/>
</dbReference>
<organism evidence="2 3">
    <name type="scientific">Granulicatella seriolae</name>
    <dbReference type="NCBI Taxonomy" id="2967226"/>
    <lineage>
        <taxon>Bacteria</taxon>
        <taxon>Bacillati</taxon>
        <taxon>Bacillota</taxon>
        <taxon>Bacilli</taxon>
        <taxon>Lactobacillales</taxon>
        <taxon>Carnobacteriaceae</taxon>
        <taxon>Granulicatella</taxon>
    </lineage>
</organism>
<dbReference type="PANTHER" id="PTHR34475">
    <property type="match status" value="1"/>
</dbReference>
<keyword evidence="1" id="KW-0472">Membrane</keyword>
<keyword evidence="1" id="KW-0812">Transmembrane</keyword>
<accession>A0ABT1WK21</accession>
<reference evidence="2" key="3">
    <citation type="journal article" date="2023" name="Microbiol. Resour. Announc.">
        <title>Draft Genome Sequence of Granulicatella sp. Strain S8, Isolated from a Marine Fish, Seriola quinqueradiata.</title>
        <authorList>
            <person name="Lee M."/>
            <person name="Farooq A."/>
            <person name="Jeong J.B."/>
            <person name="Jung M.Y."/>
        </authorList>
    </citation>
    <scope>NUCLEOTIDE SEQUENCE</scope>
    <source>
        <strain evidence="2">S8</strain>
    </source>
</reference>
<reference evidence="2" key="2">
    <citation type="journal article" date="2023" name="Curr. Microbiol.">
        <title>Granulicatella seriolae sp. nov., a Novel Facultative Anaerobe Isolated from Yellowtail Marine Fish.</title>
        <authorList>
            <person name="Lee M."/>
            <person name="Choi Y.J."/>
            <person name="Farooq A."/>
            <person name="Jeong J.B."/>
            <person name="Jung M.Y."/>
        </authorList>
    </citation>
    <scope>NUCLEOTIDE SEQUENCE</scope>
    <source>
        <strain evidence="2">S8</strain>
    </source>
</reference>
<comment type="caution">
    <text evidence="2">The sequence shown here is derived from an EMBL/GenBank/DDBJ whole genome shotgun (WGS) entry which is preliminary data.</text>
</comment>
<dbReference type="PANTHER" id="PTHR34475:SF1">
    <property type="entry name" value="CYTOSKELETON PROTEIN RODZ"/>
    <property type="match status" value="1"/>
</dbReference>
<reference evidence="2" key="1">
    <citation type="submission" date="2022-07" db="EMBL/GenBank/DDBJ databases">
        <authorList>
            <person name="Jung M.-Y."/>
            <person name="Lee M."/>
        </authorList>
    </citation>
    <scope>NUCLEOTIDE SEQUENCE</scope>
    <source>
        <strain evidence="2">S8</strain>
    </source>
</reference>
<evidence type="ECO:0000313" key="2">
    <source>
        <dbReference type="EMBL" id="MCQ9208973.1"/>
    </source>
</evidence>
<dbReference type="SUPFAM" id="SSF47413">
    <property type="entry name" value="lambda repressor-like DNA-binding domains"/>
    <property type="match status" value="1"/>
</dbReference>
<keyword evidence="1" id="KW-1133">Transmembrane helix</keyword>
<evidence type="ECO:0000313" key="3">
    <source>
        <dbReference type="Proteomes" id="UP001059480"/>
    </source>
</evidence>
<feature type="transmembrane region" description="Helical" evidence="1">
    <location>
        <begin position="116"/>
        <end position="139"/>
    </location>
</feature>
<dbReference type="Pfam" id="PF13413">
    <property type="entry name" value="HTH_25"/>
    <property type="match status" value="1"/>
</dbReference>
<evidence type="ECO:0000256" key="1">
    <source>
        <dbReference type="SAM" id="Phobius"/>
    </source>
</evidence>
<sequence>MDQTIGQRLKQARQSKGYTLDDLQQITKIQKRYLIAIEDNEFDTLPGNFYTRAFIQQIAETVGLDGQQLLAEYADVIPQKPIEPVSEVTSPINRSRTDLKMSNNSFWGNLFSVVRAYFPAIIMGLLVVAIIYASVNAFVNNKKETPAGSSQVSSSQVESSIVESTVNSSAVSSQAESSSSVESSVASSSSSQTPKGLTLVSNNGDSLSYNLSGETFPIRVEVYNRGDLDLWSSISADDVAQVDGVLTSGESITATVGQGSSSIGISFGYAPTADVYINGTLLKIPSDSYATSYYITIVN</sequence>
<dbReference type="RefSeq" id="WP_256944092.1">
    <property type="nucleotide sequence ID" value="NZ_JANHNZ010000001.1"/>
</dbReference>
<name>A0ABT1WK21_9LACT</name>